<keyword evidence="2" id="KW-0687">Ribonucleoprotein</keyword>
<proteinExistence type="predicted"/>
<dbReference type="InterPro" id="IPR029064">
    <property type="entry name" value="Ribosomal_eL30-like_sf"/>
</dbReference>
<reference evidence="2 3" key="1">
    <citation type="submission" date="2016-11" db="EMBL/GenBank/DDBJ databases">
        <authorList>
            <person name="Jaros S."/>
            <person name="Januszkiewicz K."/>
            <person name="Wedrychowicz H."/>
        </authorList>
    </citation>
    <scope>NUCLEOTIDE SEQUENCE [LARGE SCALE GENOMIC DNA]</scope>
    <source>
        <strain evidence="2 3">DSM 10068</strain>
    </source>
</reference>
<keyword evidence="2" id="KW-0689">Ribosomal protein</keyword>
<feature type="region of interest" description="Disordered" evidence="1">
    <location>
        <begin position="121"/>
        <end position="140"/>
    </location>
</feature>
<keyword evidence="3" id="KW-1185">Reference proteome</keyword>
<dbReference type="SUPFAM" id="SSF55315">
    <property type="entry name" value="L30e-like"/>
    <property type="match status" value="1"/>
</dbReference>
<dbReference type="AlphaFoldDB" id="A0A1M5XXJ2"/>
<sequence length="140" mass="15035">MDNRLLGIAKKAGLLEIGDESVGHAARVRKAKVILSASDASDGSKRRARGYAEQYGAIHLVLPSSKEELSAIIGRGSPGMLAILDTGIASKYVALLAQEDNAQYGEAAGLLAEKAERMRGRRAEARAHLRNKRTGKRRTI</sequence>
<dbReference type="Gene3D" id="3.30.1330.30">
    <property type="match status" value="1"/>
</dbReference>
<evidence type="ECO:0000313" key="2">
    <source>
        <dbReference type="EMBL" id="SHI04452.1"/>
    </source>
</evidence>
<evidence type="ECO:0000313" key="3">
    <source>
        <dbReference type="Proteomes" id="UP000183995"/>
    </source>
</evidence>
<accession>A0A1M5XXJ2</accession>
<protein>
    <submittedName>
        <fullName evidence="2">Ribosomal protein L7Ae</fullName>
    </submittedName>
</protein>
<feature type="compositionally biased region" description="Basic residues" evidence="1">
    <location>
        <begin position="128"/>
        <end position="140"/>
    </location>
</feature>
<organism evidence="2 3">
    <name type="scientific">Sporobacter termitidis DSM 10068</name>
    <dbReference type="NCBI Taxonomy" id="1123282"/>
    <lineage>
        <taxon>Bacteria</taxon>
        <taxon>Bacillati</taxon>
        <taxon>Bacillota</taxon>
        <taxon>Clostridia</taxon>
        <taxon>Eubacteriales</taxon>
        <taxon>Oscillospiraceae</taxon>
        <taxon>Sporobacter</taxon>
    </lineage>
</organism>
<evidence type="ECO:0000256" key="1">
    <source>
        <dbReference type="SAM" id="MobiDB-lite"/>
    </source>
</evidence>
<dbReference type="OrthoDB" id="9794863at2"/>
<dbReference type="STRING" id="1123282.SAMN02745823_02118"/>
<name>A0A1M5XXJ2_9FIRM</name>
<dbReference type="RefSeq" id="WP_073078601.1">
    <property type="nucleotide sequence ID" value="NZ_FQXV01000006.1"/>
</dbReference>
<dbReference type="Proteomes" id="UP000183995">
    <property type="component" value="Unassembled WGS sequence"/>
</dbReference>
<dbReference type="GO" id="GO:0005840">
    <property type="term" value="C:ribosome"/>
    <property type="evidence" value="ECO:0007669"/>
    <property type="project" value="UniProtKB-KW"/>
</dbReference>
<dbReference type="EMBL" id="FQXV01000006">
    <property type="protein sequence ID" value="SHI04452.1"/>
    <property type="molecule type" value="Genomic_DNA"/>
</dbReference>
<gene>
    <name evidence="2" type="ORF">SAMN02745823_02118</name>
</gene>